<gene>
    <name evidence="1" type="ORF">D1012_01250</name>
</gene>
<sequence>MMHVARITVPTVDVFTTTELAAPLRIDPEDSHSMIEAVGMAAAAVQKLEQHGSFVALITQTIRLTLDQWAESNRLCLPIGPAPSGSDVTFTVYGEPFTGLRQHGGLRPAL</sequence>
<keyword evidence="2" id="KW-1185">Reference proteome</keyword>
<dbReference type="EMBL" id="QWEY01000001">
    <property type="protein sequence ID" value="RGP38780.1"/>
    <property type="molecule type" value="Genomic_DNA"/>
</dbReference>
<accession>A0A411Z6R1</accession>
<comment type="caution">
    <text evidence="1">The sequence shown here is derived from an EMBL/GenBank/DDBJ whole genome shotgun (WGS) entry which is preliminary data.</text>
</comment>
<reference evidence="1 2" key="1">
    <citation type="submission" date="2018-08" db="EMBL/GenBank/DDBJ databases">
        <title>Flavobacterium tibetense sp. nov., isolated from a wetland YonghuCo on Tibetan Plateau.</title>
        <authorList>
            <person name="Phurbu D."/>
            <person name="Lu H."/>
            <person name="Xing P."/>
        </authorList>
    </citation>
    <scope>NUCLEOTIDE SEQUENCE [LARGE SCALE GENOMIC DNA]</scope>
    <source>
        <strain evidence="1 2">DJC</strain>
    </source>
</reference>
<proteinExistence type="predicted"/>
<evidence type="ECO:0000313" key="2">
    <source>
        <dbReference type="Proteomes" id="UP000284547"/>
    </source>
</evidence>
<dbReference type="Proteomes" id="UP000284547">
    <property type="component" value="Unassembled WGS sequence"/>
</dbReference>
<protein>
    <submittedName>
        <fullName evidence="1">Uncharacterized protein</fullName>
    </submittedName>
</protein>
<dbReference type="AlphaFoldDB" id="A0A411Z6R1"/>
<name>A0A411Z6R1_9RHOB</name>
<organism evidence="1 2">
    <name type="scientific">Pseudotabrizicola alkalilacus</name>
    <dbReference type="NCBI Taxonomy" id="2305252"/>
    <lineage>
        <taxon>Bacteria</taxon>
        <taxon>Pseudomonadati</taxon>
        <taxon>Pseudomonadota</taxon>
        <taxon>Alphaproteobacteria</taxon>
        <taxon>Rhodobacterales</taxon>
        <taxon>Paracoccaceae</taxon>
        <taxon>Pseudotabrizicola</taxon>
    </lineage>
</organism>
<evidence type="ECO:0000313" key="1">
    <source>
        <dbReference type="EMBL" id="RGP38780.1"/>
    </source>
</evidence>